<dbReference type="Pfam" id="PF18701">
    <property type="entry name" value="DUF5641"/>
    <property type="match status" value="1"/>
</dbReference>
<protein>
    <submittedName>
        <fullName evidence="1">Uncharacterized protein</fullName>
    </submittedName>
</protein>
<dbReference type="Proteomes" id="UP000269396">
    <property type="component" value="Unassembled WGS sequence"/>
</dbReference>
<gene>
    <name evidence="1" type="ORF">SMTD_LOCUS18858</name>
</gene>
<dbReference type="PANTHER" id="PTHR47331">
    <property type="entry name" value="PHD-TYPE DOMAIN-CONTAINING PROTEIN"/>
    <property type="match status" value="1"/>
</dbReference>
<sequence>MIRSIRRLLLLITRERTLTDETLGTYLVEIERILNDRPLTPIVQDANDKLALSPNSLFLLRECDGIVEEGSIGDKYDKRWKQGNHLANVFWKRWLREYLPSLQKHQKCGVLGSEISAAKSWVNSYDVVQVQGGGTIYIGDTNGEMCSPDITADPIFLFLTYSEPVYTSENATRMMAHVLLQTSIDLTVYTPTDGFTSYYKVNAQSEPADPINTFMQQRIIVPQILSTSDSTLRFSNFVQ</sequence>
<proteinExistence type="predicted"/>
<evidence type="ECO:0000313" key="2">
    <source>
        <dbReference type="Proteomes" id="UP000269396"/>
    </source>
</evidence>
<evidence type="ECO:0000313" key="1">
    <source>
        <dbReference type="EMBL" id="VDP78201.1"/>
    </source>
</evidence>
<organism evidence="1 2">
    <name type="scientific">Schistosoma mattheei</name>
    <dbReference type="NCBI Taxonomy" id="31246"/>
    <lineage>
        <taxon>Eukaryota</taxon>
        <taxon>Metazoa</taxon>
        <taxon>Spiralia</taxon>
        <taxon>Lophotrochozoa</taxon>
        <taxon>Platyhelminthes</taxon>
        <taxon>Trematoda</taxon>
        <taxon>Digenea</taxon>
        <taxon>Strigeidida</taxon>
        <taxon>Schistosomatoidea</taxon>
        <taxon>Schistosomatidae</taxon>
        <taxon>Schistosoma</taxon>
    </lineage>
</organism>
<dbReference type="InterPro" id="IPR040676">
    <property type="entry name" value="DUF5641"/>
</dbReference>
<dbReference type="STRING" id="31246.A0A183PWX2"/>
<dbReference type="AlphaFoldDB" id="A0A183PWX2"/>
<keyword evidence="2" id="KW-1185">Reference proteome</keyword>
<accession>A0A183PWX2</accession>
<name>A0A183PWX2_9TREM</name>
<reference evidence="1 2" key="1">
    <citation type="submission" date="2018-11" db="EMBL/GenBank/DDBJ databases">
        <authorList>
            <consortium name="Pathogen Informatics"/>
        </authorList>
    </citation>
    <scope>NUCLEOTIDE SEQUENCE [LARGE SCALE GENOMIC DNA]</scope>
    <source>
        <strain>Denwood</strain>
        <strain evidence="2">Zambia</strain>
    </source>
</reference>
<dbReference type="EMBL" id="UZAL01041245">
    <property type="protein sequence ID" value="VDP78201.1"/>
    <property type="molecule type" value="Genomic_DNA"/>
</dbReference>